<comment type="cofactor">
    <cofactor evidence="2 12">
        <name>Mg(2+)</name>
        <dbReference type="ChEBI" id="CHEBI:18420"/>
    </cofactor>
</comment>
<dbReference type="InterPro" id="IPR000489">
    <property type="entry name" value="Pterin-binding_dom"/>
</dbReference>
<dbReference type="GO" id="GO:0004156">
    <property type="term" value="F:dihydropteroate synthase activity"/>
    <property type="evidence" value="ECO:0007669"/>
    <property type="project" value="UniProtKB-EC"/>
</dbReference>
<dbReference type="UniPathway" id="UPA00077">
    <property type="reaction ID" value="UER00156"/>
</dbReference>
<dbReference type="EC" id="2.5.1.15" evidence="5 12"/>
<dbReference type="AlphaFoldDB" id="A0A1Y5RNR0"/>
<evidence type="ECO:0000313" key="14">
    <source>
        <dbReference type="EMBL" id="SLN21927.1"/>
    </source>
</evidence>
<evidence type="ECO:0000256" key="3">
    <source>
        <dbReference type="ARBA" id="ARBA00004763"/>
    </source>
</evidence>
<protein>
    <recommendedName>
        <fullName evidence="6 12">Dihydropteroate synthase</fullName>
        <shortName evidence="12">DHPS</shortName>
        <ecNumber evidence="5 12">2.5.1.15</ecNumber>
    </recommendedName>
    <alternativeName>
        <fullName evidence="11 12">Dihydropteroate pyrophosphorylase</fullName>
    </alternativeName>
</protein>
<dbReference type="Proteomes" id="UP000193623">
    <property type="component" value="Unassembled WGS sequence"/>
</dbReference>
<dbReference type="PANTHER" id="PTHR20941">
    <property type="entry name" value="FOLATE SYNTHESIS PROTEINS"/>
    <property type="match status" value="1"/>
</dbReference>
<comment type="catalytic activity">
    <reaction evidence="1">
        <text>(7,8-dihydropterin-6-yl)methyl diphosphate + 4-aminobenzoate = 7,8-dihydropteroate + diphosphate</text>
        <dbReference type="Rhea" id="RHEA:19949"/>
        <dbReference type="ChEBI" id="CHEBI:17836"/>
        <dbReference type="ChEBI" id="CHEBI:17839"/>
        <dbReference type="ChEBI" id="CHEBI:33019"/>
        <dbReference type="ChEBI" id="CHEBI:72950"/>
        <dbReference type="EC" id="2.5.1.15"/>
    </reaction>
</comment>
<dbReference type="InterPro" id="IPR011005">
    <property type="entry name" value="Dihydropteroate_synth-like_sf"/>
</dbReference>
<evidence type="ECO:0000259" key="13">
    <source>
        <dbReference type="PROSITE" id="PS50972"/>
    </source>
</evidence>
<keyword evidence="7 12" id="KW-0808">Transferase</keyword>
<proteinExistence type="inferred from homology"/>
<dbReference type="Pfam" id="PF00809">
    <property type="entry name" value="Pterin_bind"/>
    <property type="match status" value="1"/>
</dbReference>
<dbReference type="CDD" id="cd00739">
    <property type="entry name" value="DHPS"/>
    <property type="match status" value="1"/>
</dbReference>
<keyword evidence="10 12" id="KW-0289">Folate biosynthesis</keyword>
<dbReference type="GO" id="GO:0046656">
    <property type="term" value="P:folic acid biosynthetic process"/>
    <property type="evidence" value="ECO:0007669"/>
    <property type="project" value="UniProtKB-KW"/>
</dbReference>
<evidence type="ECO:0000256" key="6">
    <source>
        <dbReference type="ARBA" id="ARBA00016919"/>
    </source>
</evidence>
<dbReference type="PROSITE" id="PS00792">
    <property type="entry name" value="DHPS_1"/>
    <property type="match status" value="1"/>
</dbReference>
<dbReference type="PANTHER" id="PTHR20941:SF1">
    <property type="entry name" value="FOLIC ACID SYNTHESIS PROTEIN FOL1"/>
    <property type="match status" value="1"/>
</dbReference>
<evidence type="ECO:0000256" key="9">
    <source>
        <dbReference type="ARBA" id="ARBA00022842"/>
    </source>
</evidence>
<keyword evidence="8 12" id="KW-0479">Metal-binding</keyword>
<dbReference type="PROSITE" id="PS00793">
    <property type="entry name" value="DHPS_2"/>
    <property type="match status" value="1"/>
</dbReference>
<keyword evidence="9 12" id="KW-0460">Magnesium</keyword>
<evidence type="ECO:0000256" key="1">
    <source>
        <dbReference type="ARBA" id="ARBA00000012"/>
    </source>
</evidence>
<dbReference type="GO" id="GO:0005829">
    <property type="term" value="C:cytosol"/>
    <property type="evidence" value="ECO:0007669"/>
    <property type="project" value="TreeGrafter"/>
</dbReference>
<comment type="similarity">
    <text evidence="4 12">Belongs to the DHPS family.</text>
</comment>
<organism evidence="14 15">
    <name type="scientific">Pseudooctadecabacter jejudonensis</name>
    <dbReference type="NCBI Taxonomy" id="1391910"/>
    <lineage>
        <taxon>Bacteria</taxon>
        <taxon>Pseudomonadati</taxon>
        <taxon>Pseudomonadota</taxon>
        <taxon>Alphaproteobacteria</taxon>
        <taxon>Rhodobacterales</taxon>
        <taxon>Paracoccaceae</taxon>
        <taxon>Pseudooctadecabacter</taxon>
    </lineage>
</organism>
<dbReference type="GO" id="GO:0046654">
    <property type="term" value="P:tetrahydrofolate biosynthetic process"/>
    <property type="evidence" value="ECO:0007669"/>
    <property type="project" value="UniProtKB-UniPathway"/>
</dbReference>
<dbReference type="OrthoDB" id="9811744at2"/>
<dbReference type="EMBL" id="FWFT01000001">
    <property type="protein sequence ID" value="SLN21927.1"/>
    <property type="molecule type" value="Genomic_DNA"/>
</dbReference>
<evidence type="ECO:0000256" key="5">
    <source>
        <dbReference type="ARBA" id="ARBA00012458"/>
    </source>
</evidence>
<dbReference type="Gene3D" id="3.20.20.20">
    <property type="entry name" value="Dihydropteroate synthase-like"/>
    <property type="match status" value="1"/>
</dbReference>
<evidence type="ECO:0000256" key="10">
    <source>
        <dbReference type="ARBA" id="ARBA00022909"/>
    </source>
</evidence>
<dbReference type="InterPro" id="IPR006390">
    <property type="entry name" value="DHP_synth_dom"/>
</dbReference>
<dbReference type="InterPro" id="IPR045031">
    <property type="entry name" value="DHP_synth-like"/>
</dbReference>
<evidence type="ECO:0000256" key="7">
    <source>
        <dbReference type="ARBA" id="ARBA00022679"/>
    </source>
</evidence>
<feature type="domain" description="Pterin-binding" evidence="13">
    <location>
        <begin position="71"/>
        <end position="325"/>
    </location>
</feature>
<gene>
    <name evidence="14" type="primary">folP</name>
    <name evidence="14" type="ORF">PSJ8397_00862</name>
</gene>
<accession>A0A1Y5RNR0</accession>
<evidence type="ECO:0000256" key="8">
    <source>
        <dbReference type="ARBA" id="ARBA00022723"/>
    </source>
</evidence>
<dbReference type="NCBIfam" id="TIGR01496">
    <property type="entry name" value="DHPS"/>
    <property type="match status" value="1"/>
</dbReference>
<dbReference type="GO" id="GO:0046872">
    <property type="term" value="F:metal ion binding"/>
    <property type="evidence" value="ECO:0007669"/>
    <property type="project" value="UniProtKB-KW"/>
</dbReference>
<dbReference type="FunFam" id="3.20.20.20:FF:000006">
    <property type="entry name" value="Dihydropteroate synthase"/>
    <property type="match status" value="1"/>
</dbReference>
<evidence type="ECO:0000256" key="12">
    <source>
        <dbReference type="RuleBase" id="RU361205"/>
    </source>
</evidence>
<dbReference type="SUPFAM" id="SSF51717">
    <property type="entry name" value="Dihydropteroate synthetase-like"/>
    <property type="match status" value="1"/>
</dbReference>
<comment type="pathway">
    <text evidence="3 12">Cofactor biosynthesis; tetrahydrofolate biosynthesis; 7,8-dihydrofolate from 2-amino-4-hydroxy-6-hydroxymethyl-7,8-dihydropteridine diphosphate and 4-aminobenzoate: step 1/2.</text>
</comment>
<comment type="function">
    <text evidence="12">Catalyzes the condensation of para-aminobenzoate (pABA) with 6-hydroxymethyl-7,8-dihydropterin diphosphate (DHPt-PP) to form 7,8-dihydropteroate (H2Pte), the immediate precursor of folate derivatives.</text>
</comment>
<sequence length="331" mass="34824">MTYWRAIPQTDGHRPKGAERLAGGWTWVSHVERIERGGARTLVPLHETPSAVIERLTACRASVSGLSMDTPRLMGILNVTPDSFSDGGLFNAPDAALAQARAMVAEGADILDIGGESTRPGAAFVDEADEIARTAPVIAAIRAADTTPISIDTRKAPVAQAALTAGADVVNDVAAFTFDPAMAEVTAAAGAPCCLMHAQGDPATMQDDPTYEDVVLDVYDFLEARVAVAEAAGIRRDQIIVDPGIGFGKTLDHNLVLLKNLSIFHSLGCAILLGASRKRFIGTLGAAPEARDRAPGSIAVALHGVRQGVQILRVHDTKETRQALSLHMAVS</sequence>
<keyword evidence="15" id="KW-1185">Reference proteome</keyword>
<reference evidence="14 15" key="1">
    <citation type="submission" date="2017-03" db="EMBL/GenBank/DDBJ databases">
        <authorList>
            <person name="Afonso C.L."/>
            <person name="Miller P.J."/>
            <person name="Scott M.A."/>
            <person name="Spackman E."/>
            <person name="Goraichik I."/>
            <person name="Dimitrov K.M."/>
            <person name="Suarez D.L."/>
            <person name="Swayne D.E."/>
        </authorList>
    </citation>
    <scope>NUCLEOTIDE SEQUENCE [LARGE SCALE GENOMIC DNA]</scope>
    <source>
        <strain evidence="14 15">CECT 8397</strain>
    </source>
</reference>
<name>A0A1Y5RNR0_9RHOB</name>
<dbReference type="RefSeq" id="WP_085863270.1">
    <property type="nucleotide sequence ID" value="NZ_FWFT01000001.1"/>
</dbReference>
<evidence type="ECO:0000256" key="4">
    <source>
        <dbReference type="ARBA" id="ARBA00009503"/>
    </source>
</evidence>
<dbReference type="PROSITE" id="PS50972">
    <property type="entry name" value="PTERIN_BINDING"/>
    <property type="match status" value="1"/>
</dbReference>
<evidence type="ECO:0000256" key="2">
    <source>
        <dbReference type="ARBA" id="ARBA00001946"/>
    </source>
</evidence>
<evidence type="ECO:0000313" key="15">
    <source>
        <dbReference type="Proteomes" id="UP000193623"/>
    </source>
</evidence>
<evidence type="ECO:0000256" key="11">
    <source>
        <dbReference type="ARBA" id="ARBA00030193"/>
    </source>
</evidence>